<dbReference type="GO" id="GO:0032233">
    <property type="term" value="P:positive regulation of actin filament bundle assembly"/>
    <property type="evidence" value="ECO:0007669"/>
    <property type="project" value="TreeGrafter"/>
</dbReference>
<evidence type="ECO:0000256" key="3">
    <source>
        <dbReference type="ARBA" id="ARBA00023212"/>
    </source>
</evidence>
<keyword evidence="3" id="KW-0206">Cytoskeleton</keyword>
<dbReference type="SUPFAM" id="SSF55770">
    <property type="entry name" value="Profilin (actin-binding protein)"/>
    <property type="match status" value="1"/>
</dbReference>
<dbReference type="Proteomes" id="UP000694392">
    <property type="component" value="Unplaced"/>
</dbReference>
<dbReference type="Ensembl" id="ENSSPUT00000002488.1">
    <property type="protein sequence ID" value="ENSSPUP00000002347.1"/>
    <property type="gene ID" value="ENSSPUG00000001828.1"/>
</dbReference>
<evidence type="ECO:0000313" key="4">
    <source>
        <dbReference type="Ensembl" id="ENSSPUP00000002347.1"/>
    </source>
</evidence>
<dbReference type="AlphaFoldDB" id="A0A8D0G630"/>
<reference evidence="4" key="2">
    <citation type="submission" date="2025-09" db="UniProtKB">
        <authorList>
            <consortium name="Ensembl"/>
        </authorList>
    </citation>
    <scope>IDENTIFICATION</scope>
</reference>
<comment type="subcellular location">
    <subcellularLocation>
        <location evidence="1">Cytoplasm</location>
        <location evidence="1">Cytoskeleton</location>
    </subcellularLocation>
</comment>
<dbReference type="GO" id="GO:0005856">
    <property type="term" value="C:cytoskeleton"/>
    <property type="evidence" value="ECO:0007669"/>
    <property type="project" value="UniProtKB-SubCell"/>
</dbReference>
<dbReference type="PRINTS" id="PR01639">
    <property type="entry name" value="PROFILINMAML"/>
</dbReference>
<accession>A0A8D0G630</accession>
<proteinExistence type="predicted"/>
<keyword evidence="2" id="KW-0963">Cytoplasm</keyword>
<dbReference type="GeneTree" id="ENSGT01030000235728"/>
<dbReference type="Gene3D" id="3.30.450.30">
    <property type="entry name" value="Dynein light chain 2a, cytoplasmic"/>
    <property type="match status" value="1"/>
</dbReference>
<dbReference type="GO" id="GO:0030833">
    <property type="term" value="P:regulation of actin filament polymerization"/>
    <property type="evidence" value="ECO:0007669"/>
    <property type="project" value="TreeGrafter"/>
</dbReference>
<dbReference type="GO" id="GO:0003779">
    <property type="term" value="F:actin binding"/>
    <property type="evidence" value="ECO:0007669"/>
    <property type="project" value="InterPro"/>
</dbReference>
<keyword evidence="5" id="KW-1185">Reference proteome</keyword>
<evidence type="ECO:0008006" key="6">
    <source>
        <dbReference type="Google" id="ProtNLM"/>
    </source>
</evidence>
<evidence type="ECO:0000256" key="2">
    <source>
        <dbReference type="ARBA" id="ARBA00022490"/>
    </source>
</evidence>
<organism evidence="4 5">
    <name type="scientific">Sphenodon punctatus</name>
    <name type="common">Tuatara</name>
    <name type="synonym">Hatteria punctata</name>
    <dbReference type="NCBI Taxonomy" id="8508"/>
    <lineage>
        <taxon>Eukaryota</taxon>
        <taxon>Metazoa</taxon>
        <taxon>Chordata</taxon>
        <taxon>Craniata</taxon>
        <taxon>Vertebrata</taxon>
        <taxon>Euteleostomi</taxon>
        <taxon>Lepidosauria</taxon>
        <taxon>Sphenodontia</taxon>
        <taxon>Sphenodontidae</taxon>
        <taxon>Sphenodon</taxon>
    </lineage>
</organism>
<evidence type="ECO:0000256" key="1">
    <source>
        <dbReference type="ARBA" id="ARBA00004245"/>
    </source>
</evidence>
<dbReference type="InterPro" id="IPR036140">
    <property type="entry name" value="PFN_sf"/>
</dbReference>
<dbReference type="GO" id="GO:0030036">
    <property type="term" value="P:actin cytoskeleton organization"/>
    <property type="evidence" value="ECO:0007669"/>
    <property type="project" value="InterPro"/>
</dbReference>
<dbReference type="InterPro" id="IPR048278">
    <property type="entry name" value="PFN"/>
</dbReference>
<dbReference type="Pfam" id="PF00235">
    <property type="entry name" value="Profilin"/>
    <property type="match status" value="1"/>
</dbReference>
<protein>
    <recommendedName>
        <fullName evidence="6">Profilin</fullName>
    </recommendedName>
</protein>
<dbReference type="GO" id="GO:0005737">
    <property type="term" value="C:cytoplasm"/>
    <property type="evidence" value="ECO:0007669"/>
    <property type="project" value="TreeGrafter"/>
</dbReference>
<dbReference type="InterPro" id="IPR005454">
    <property type="entry name" value="Profilin1/2/3_vertebrate"/>
</dbReference>
<dbReference type="PANTHER" id="PTHR13936">
    <property type="entry name" value="PROFILIN"/>
    <property type="match status" value="1"/>
</dbReference>
<sequence>MSGWSSYIDNLMANFTCQDMAIVGYKDTPFIWAAAPGKTFAHITPAEV</sequence>
<evidence type="ECO:0000313" key="5">
    <source>
        <dbReference type="Proteomes" id="UP000694392"/>
    </source>
</evidence>
<reference evidence="4" key="1">
    <citation type="submission" date="2025-08" db="UniProtKB">
        <authorList>
            <consortium name="Ensembl"/>
        </authorList>
    </citation>
    <scope>IDENTIFICATION</scope>
</reference>
<dbReference type="PANTHER" id="PTHR13936:SF14">
    <property type="entry name" value="PROFILIN-1"/>
    <property type="match status" value="1"/>
</dbReference>
<name>A0A8D0G630_SPHPU</name>